<dbReference type="Proteomes" id="UP000030645">
    <property type="component" value="Unassembled WGS sequence"/>
</dbReference>
<comment type="catalytic activity">
    <reaction evidence="10">
        <text>L-threonyl-[protein] + ATP = O-phospho-L-threonyl-[protein] + ADP + H(+)</text>
        <dbReference type="Rhea" id="RHEA:46608"/>
        <dbReference type="Rhea" id="RHEA-COMP:11060"/>
        <dbReference type="Rhea" id="RHEA-COMP:11605"/>
        <dbReference type="ChEBI" id="CHEBI:15378"/>
        <dbReference type="ChEBI" id="CHEBI:30013"/>
        <dbReference type="ChEBI" id="CHEBI:30616"/>
        <dbReference type="ChEBI" id="CHEBI:61977"/>
        <dbReference type="ChEBI" id="CHEBI:456216"/>
        <dbReference type="EC" id="2.7.11.1"/>
    </reaction>
</comment>
<dbReference type="FunFam" id="1.10.510.10:FF:000020">
    <property type="entry name" value="serine/threonine-protein kinase D6PK-like"/>
    <property type="match status" value="1"/>
</dbReference>
<organism evidence="14 15">
    <name type="scientific">Morus notabilis</name>
    <dbReference type="NCBI Taxonomy" id="981085"/>
    <lineage>
        <taxon>Eukaryota</taxon>
        <taxon>Viridiplantae</taxon>
        <taxon>Streptophyta</taxon>
        <taxon>Embryophyta</taxon>
        <taxon>Tracheophyta</taxon>
        <taxon>Spermatophyta</taxon>
        <taxon>Magnoliopsida</taxon>
        <taxon>eudicotyledons</taxon>
        <taxon>Gunneridae</taxon>
        <taxon>Pentapetalae</taxon>
        <taxon>rosids</taxon>
        <taxon>fabids</taxon>
        <taxon>Rosales</taxon>
        <taxon>Moraceae</taxon>
        <taxon>Moreae</taxon>
        <taxon>Morus</taxon>
    </lineage>
</organism>
<feature type="region of interest" description="Disordered" evidence="12">
    <location>
        <begin position="453"/>
        <end position="487"/>
    </location>
</feature>
<dbReference type="PROSITE" id="PS00108">
    <property type="entry name" value="PROTEIN_KINASE_ST"/>
    <property type="match status" value="1"/>
</dbReference>
<evidence type="ECO:0000313" key="15">
    <source>
        <dbReference type="Proteomes" id="UP000030645"/>
    </source>
</evidence>
<keyword evidence="3" id="KW-0217">Developmental protein</keyword>
<dbReference type="EMBL" id="KE343506">
    <property type="protein sequence ID" value="EXB31424.1"/>
    <property type="molecule type" value="Genomic_DNA"/>
</dbReference>
<dbReference type="Pfam" id="PF00069">
    <property type="entry name" value="Pkinase"/>
    <property type="match status" value="2"/>
</dbReference>
<accession>W9QF06</accession>
<dbReference type="SMART" id="SM00220">
    <property type="entry name" value="S_TKc"/>
    <property type="match status" value="1"/>
</dbReference>
<evidence type="ECO:0000313" key="14">
    <source>
        <dbReference type="EMBL" id="EXB31424.1"/>
    </source>
</evidence>
<evidence type="ECO:0000256" key="7">
    <source>
        <dbReference type="ARBA" id="ARBA00022777"/>
    </source>
</evidence>
<evidence type="ECO:0000256" key="2">
    <source>
        <dbReference type="ARBA" id="ARBA00012513"/>
    </source>
</evidence>
<evidence type="ECO:0000256" key="4">
    <source>
        <dbReference type="ARBA" id="ARBA00022527"/>
    </source>
</evidence>
<comment type="similarity">
    <text evidence="1">Belongs to the protein kinase superfamily. AGC Ser/Thr protein kinase family.</text>
</comment>
<comment type="catalytic activity">
    <reaction evidence="11">
        <text>L-seryl-[protein] + ATP = O-phospho-L-seryl-[protein] + ADP + H(+)</text>
        <dbReference type="Rhea" id="RHEA:17989"/>
        <dbReference type="Rhea" id="RHEA-COMP:9863"/>
        <dbReference type="Rhea" id="RHEA-COMP:11604"/>
        <dbReference type="ChEBI" id="CHEBI:15378"/>
        <dbReference type="ChEBI" id="CHEBI:29999"/>
        <dbReference type="ChEBI" id="CHEBI:30616"/>
        <dbReference type="ChEBI" id="CHEBI:83421"/>
        <dbReference type="ChEBI" id="CHEBI:456216"/>
        <dbReference type="EC" id="2.7.11.1"/>
    </reaction>
</comment>
<dbReference type="GO" id="GO:0005524">
    <property type="term" value="F:ATP binding"/>
    <property type="evidence" value="ECO:0007669"/>
    <property type="project" value="UniProtKB-KW"/>
</dbReference>
<dbReference type="OrthoDB" id="432483at2759"/>
<keyword evidence="15" id="KW-1185">Reference proteome</keyword>
<evidence type="ECO:0000256" key="12">
    <source>
        <dbReference type="SAM" id="MobiDB-lite"/>
    </source>
</evidence>
<dbReference type="GO" id="GO:0004674">
    <property type="term" value="F:protein serine/threonine kinase activity"/>
    <property type="evidence" value="ECO:0007669"/>
    <property type="project" value="UniProtKB-KW"/>
</dbReference>
<sequence>MLELGFGRDSDGDLSFETVHSSQSSMSSESCSSFSRFSFDATAAAMLEPPTSSTTMAKNDNENNDNNNNLSLKPHRSSDFAYSAIRSATFGRKSGLTFRDFRLIRRIGSGDIGTVYLCCLRSSDDGEEDGDCPCFYAMKVVDKENLAVKKKVHRAEMEKKILKMLDHPFLPTLYAEFEASHFSCIVMEFCSGGDLHSLRHKQPQKRFSLNSARFYAAEVLVALEYLHMLGIIYRDLKPENVLVRSDGHIMLSDFDLSLCSDAIPAVESPESSPYAASPSTPSNARPHTTTAPSTSASLTPFSCFPNRLFRSRRVQTLTANHRLFVAEPVAARSCSFVGTHEYVSPEVASGGSHGNAVDWWAYGIFIYEMIYGRTPFAAQSNEATLLNIVKKPLVFPNPTPRSALEHHARDLISGLLDKDPTRRLGSKRGAADVKKHPFFKGLNLALIRSSLPPDVPGLRRQRTTSFGQGGSKNADRSRSQSTAFDYF</sequence>
<keyword evidence="6" id="KW-0547">Nucleotide-binding</keyword>
<dbReference type="KEGG" id="mnt:21397973"/>
<dbReference type="SUPFAM" id="SSF56112">
    <property type="entry name" value="Protein kinase-like (PK-like)"/>
    <property type="match status" value="1"/>
</dbReference>
<evidence type="ECO:0000256" key="6">
    <source>
        <dbReference type="ARBA" id="ARBA00022741"/>
    </source>
</evidence>
<evidence type="ECO:0000256" key="11">
    <source>
        <dbReference type="ARBA" id="ARBA00048679"/>
    </source>
</evidence>
<keyword evidence="9" id="KW-0927">Auxin signaling pathway</keyword>
<dbReference type="eggNOG" id="KOG0610">
    <property type="taxonomic scope" value="Eukaryota"/>
</dbReference>
<dbReference type="EC" id="2.7.11.1" evidence="2"/>
<dbReference type="InterPro" id="IPR011009">
    <property type="entry name" value="Kinase-like_dom_sf"/>
</dbReference>
<evidence type="ECO:0000256" key="1">
    <source>
        <dbReference type="ARBA" id="ARBA00009903"/>
    </source>
</evidence>
<evidence type="ECO:0000256" key="10">
    <source>
        <dbReference type="ARBA" id="ARBA00047899"/>
    </source>
</evidence>
<feature type="region of interest" description="Disordered" evidence="12">
    <location>
        <begin position="269"/>
        <end position="296"/>
    </location>
</feature>
<evidence type="ECO:0000259" key="13">
    <source>
        <dbReference type="PROSITE" id="PS50011"/>
    </source>
</evidence>
<evidence type="ECO:0000256" key="9">
    <source>
        <dbReference type="ARBA" id="ARBA00023294"/>
    </source>
</evidence>
<dbReference type="InterPro" id="IPR008271">
    <property type="entry name" value="Ser/Thr_kinase_AS"/>
</dbReference>
<dbReference type="FunFam" id="1.10.510.10:FF:000277">
    <property type="entry name" value="protein kinase PINOID"/>
    <property type="match status" value="1"/>
</dbReference>
<evidence type="ECO:0000256" key="8">
    <source>
        <dbReference type="ARBA" id="ARBA00022840"/>
    </source>
</evidence>
<keyword evidence="4" id="KW-0723">Serine/threonine-protein kinase</keyword>
<keyword evidence="7 14" id="KW-0418">Kinase</keyword>
<evidence type="ECO:0000256" key="3">
    <source>
        <dbReference type="ARBA" id="ARBA00022473"/>
    </source>
</evidence>
<gene>
    <name evidence="14" type="ORF">L484_014854</name>
</gene>
<evidence type="ECO:0000256" key="5">
    <source>
        <dbReference type="ARBA" id="ARBA00022679"/>
    </source>
</evidence>
<dbReference type="Gene3D" id="1.10.510.10">
    <property type="entry name" value="Transferase(Phosphotransferase) domain 1"/>
    <property type="match status" value="2"/>
</dbReference>
<dbReference type="PANTHER" id="PTHR45637">
    <property type="entry name" value="FLIPPASE KINASE 1-RELATED"/>
    <property type="match status" value="1"/>
</dbReference>
<keyword evidence="5" id="KW-0808">Transferase</keyword>
<dbReference type="STRING" id="981085.W9QF06"/>
<dbReference type="InterPro" id="IPR000719">
    <property type="entry name" value="Prot_kinase_dom"/>
</dbReference>
<dbReference type="GO" id="GO:0048825">
    <property type="term" value="P:cotyledon development"/>
    <property type="evidence" value="ECO:0007669"/>
    <property type="project" value="UniProtKB-ARBA"/>
</dbReference>
<dbReference type="GO" id="GO:0009734">
    <property type="term" value="P:auxin-activated signaling pathway"/>
    <property type="evidence" value="ECO:0007669"/>
    <property type="project" value="UniProtKB-KW"/>
</dbReference>
<name>W9QF06_9ROSA</name>
<dbReference type="AlphaFoldDB" id="W9QF06"/>
<reference evidence="15" key="1">
    <citation type="submission" date="2013-01" db="EMBL/GenBank/DDBJ databases">
        <title>Draft Genome Sequence of a Mulberry Tree, Morus notabilis C.K. Schneid.</title>
        <authorList>
            <person name="He N."/>
            <person name="Zhao S."/>
        </authorList>
    </citation>
    <scope>NUCLEOTIDE SEQUENCE</scope>
</reference>
<dbReference type="Gene3D" id="3.30.200.20">
    <property type="entry name" value="Phosphorylase Kinase, domain 1"/>
    <property type="match status" value="1"/>
</dbReference>
<protein>
    <recommendedName>
        <fullName evidence="2">non-specific serine/threonine protein kinase</fullName>
        <ecNumber evidence="2">2.7.11.1</ecNumber>
    </recommendedName>
</protein>
<dbReference type="PROSITE" id="PS50011">
    <property type="entry name" value="PROTEIN_KINASE_DOM"/>
    <property type="match status" value="1"/>
</dbReference>
<dbReference type="FunFam" id="3.30.200.20:FF:000351">
    <property type="entry name" value="protein kinase PINOID 2"/>
    <property type="match status" value="1"/>
</dbReference>
<proteinExistence type="inferred from homology"/>
<keyword evidence="8" id="KW-0067">ATP-binding</keyword>
<feature type="domain" description="Protein kinase" evidence="13">
    <location>
        <begin position="101"/>
        <end position="439"/>
    </location>
</feature>
<feature type="region of interest" description="Disordered" evidence="12">
    <location>
        <begin position="50"/>
        <end position="74"/>
    </location>
</feature>